<name>C4ML26_9CAUD</name>
<evidence type="ECO:0000313" key="3">
    <source>
        <dbReference type="Proteomes" id="UP000001480"/>
    </source>
</evidence>
<organism evidence="2 3">
    <name type="scientific">Xanthomonas phage phiL7</name>
    <dbReference type="NCBI Taxonomy" id="538979"/>
    <lineage>
        <taxon>Viruses</taxon>
        <taxon>Duplodnaviria</taxon>
        <taxon>Heunggongvirae</taxon>
        <taxon>Uroviricota</taxon>
        <taxon>Caudoviricetes</taxon>
        <taxon>Eisenstarkvirus</taxon>
        <taxon>Eisenstarkvirus L7</taxon>
    </lineage>
</organism>
<dbReference type="EMBL" id="EU717894">
    <property type="protein sequence ID" value="ACE75766.1"/>
    <property type="molecule type" value="Genomic_DNA"/>
</dbReference>
<dbReference type="GeneID" id="7943850"/>
<protein>
    <submittedName>
        <fullName evidence="2">p26</fullName>
    </submittedName>
</protein>
<dbReference type="RefSeq" id="YP_002922640.1">
    <property type="nucleotide sequence ID" value="NC_012742.1"/>
</dbReference>
<keyword evidence="3" id="KW-1185">Reference proteome</keyword>
<dbReference type="Proteomes" id="UP000001480">
    <property type="component" value="Segment"/>
</dbReference>
<proteinExistence type="predicted"/>
<dbReference type="KEGG" id="vg:7943850"/>
<accession>C4ML26</accession>
<sequence>MKARMAIAALSIIIAHAPSGSHGHLQSPAPRLAYPGRHSRRYTNPRQATRHLQS</sequence>
<reference evidence="2 3" key="1">
    <citation type="journal article" date="2009" name="Appl. Environ. Microbiol.">
        <title>Genomic characterization of the intron-containing T7-like phage phiL7 of Xanthomonas campestris.</title>
        <authorList>
            <person name="Lee C.N."/>
            <person name="Lin J.W."/>
            <person name="Weng S.F."/>
            <person name="Tseng Y.H."/>
        </authorList>
    </citation>
    <scope>NUCLEOTIDE SEQUENCE</scope>
</reference>
<feature type="compositionally biased region" description="Polar residues" evidence="1">
    <location>
        <begin position="44"/>
        <end position="54"/>
    </location>
</feature>
<feature type="region of interest" description="Disordered" evidence="1">
    <location>
        <begin position="19"/>
        <end position="54"/>
    </location>
</feature>
<evidence type="ECO:0000313" key="2">
    <source>
        <dbReference type="EMBL" id="ACE75766.1"/>
    </source>
</evidence>
<evidence type="ECO:0000256" key="1">
    <source>
        <dbReference type="SAM" id="MobiDB-lite"/>
    </source>
</evidence>